<evidence type="ECO:0000313" key="3">
    <source>
        <dbReference type="EMBL" id="AWV98943.1"/>
    </source>
</evidence>
<reference evidence="3 4" key="1">
    <citation type="submission" date="2018-05" db="EMBL/GenBank/DDBJ databases">
        <title>Complete genome sequence of Arcticibacterium luteifluviistationis SM1504T, a cytophagaceae bacterium isolated from Arctic surface seawater.</title>
        <authorList>
            <person name="Li Y."/>
            <person name="Qin Q.-L."/>
        </authorList>
    </citation>
    <scope>NUCLEOTIDE SEQUENCE [LARGE SCALE GENOMIC DNA]</scope>
    <source>
        <strain evidence="3 4">SM1504</strain>
    </source>
</reference>
<dbReference type="Gene3D" id="3.30.910.20">
    <property type="entry name" value="Skp domain"/>
    <property type="match status" value="1"/>
</dbReference>
<keyword evidence="2" id="KW-0732">Signal</keyword>
<dbReference type="GO" id="GO:0051082">
    <property type="term" value="F:unfolded protein binding"/>
    <property type="evidence" value="ECO:0007669"/>
    <property type="project" value="InterPro"/>
</dbReference>
<comment type="similarity">
    <text evidence="1">Belongs to the Skp family.</text>
</comment>
<dbReference type="EMBL" id="CP029480">
    <property type="protein sequence ID" value="AWV98943.1"/>
    <property type="molecule type" value="Genomic_DNA"/>
</dbReference>
<dbReference type="Proteomes" id="UP000249873">
    <property type="component" value="Chromosome"/>
</dbReference>
<dbReference type="GO" id="GO:0005829">
    <property type="term" value="C:cytosol"/>
    <property type="evidence" value="ECO:0007669"/>
    <property type="project" value="TreeGrafter"/>
</dbReference>
<accession>A0A2Z4GDE9</accession>
<dbReference type="OrthoDB" id="9788552at2"/>
<evidence type="ECO:0000256" key="2">
    <source>
        <dbReference type="ARBA" id="ARBA00022729"/>
    </source>
</evidence>
<dbReference type="RefSeq" id="WP_111372136.1">
    <property type="nucleotide sequence ID" value="NZ_CP029480.1"/>
</dbReference>
<dbReference type="InterPro" id="IPR005632">
    <property type="entry name" value="Chaperone_Skp"/>
</dbReference>
<dbReference type="InterPro" id="IPR024930">
    <property type="entry name" value="Skp_dom_sf"/>
</dbReference>
<name>A0A2Z4GDE9_9BACT</name>
<dbReference type="SUPFAM" id="SSF111384">
    <property type="entry name" value="OmpH-like"/>
    <property type="match status" value="1"/>
</dbReference>
<dbReference type="PANTHER" id="PTHR35089">
    <property type="entry name" value="CHAPERONE PROTEIN SKP"/>
    <property type="match status" value="1"/>
</dbReference>
<dbReference type="GO" id="GO:0050821">
    <property type="term" value="P:protein stabilization"/>
    <property type="evidence" value="ECO:0007669"/>
    <property type="project" value="TreeGrafter"/>
</dbReference>
<sequence length="172" mass="20183">MKKTLFFLFLSLVSVSGFTQKFGYIDSEFITGKMPEYKEAIEAMNSYSEQWVKDIQVKYSEVEDLKMAYQQEEILLTDDMKKERLKAIKTKEEEVKALNNSIFGLNGQLFLKKKEIMKPIMDAIYNSCEKVARDKKLMFLFDKASDISMIYTDPRHDYTDYVIEELGILETK</sequence>
<dbReference type="Pfam" id="PF03938">
    <property type="entry name" value="OmpH"/>
    <property type="match status" value="1"/>
</dbReference>
<gene>
    <name evidence="3" type="ORF">DJ013_12485</name>
</gene>
<evidence type="ECO:0000313" key="4">
    <source>
        <dbReference type="Proteomes" id="UP000249873"/>
    </source>
</evidence>
<keyword evidence="4" id="KW-1185">Reference proteome</keyword>
<proteinExistence type="inferred from homology"/>
<organism evidence="3 4">
    <name type="scientific">Arcticibacterium luteifluviistationis</name>
    <dbReference type="NCBI Taxonomy" id="1784714"/>
    <lineage>
        <taxon>Bacteria</taxon>
        <taxon>Pseudomonadati</taxon>
        <taxon>Bacteroidota</taxon>
        <taxon>Cytophagia</taxon>
        <taxon>Cytophagales</taxon>
        <taxon>Leadbetterellaceae</taxon>
        <taxon>Arcticibacterium</taxon>
    </lineage>
</organism>
<evidence type="ECO:0000256" key="1">
    <source>
        <dbReference type="ARBA" id="ARBA00009091"/>
    </source>
</evidence>
<dbReference type="PANTHER" id="PTHR35089:SF1">
    <property type="entry name" value="CHAPERONE PROTEIN SKP"/>
    <property type="match status" value="1"/>
</dbReference>
<dbReference type="AlphaFoldDB" id="A0A2Z4GDE9"/>
<dbReference type="SMART" id="SM00935">
    <property type="entry name" value="OmpH"/>
    <property type="match status" value="1"/>
</dbReference>
<dbReference type="KEGG" id="als:DJ013_12485"/>
<protein>
    <submittedName>
        <fullName evidence="3">Outer membrane chaperone Skp</fullName>
    </submittedName>
</protein>